<keyword evidence="3" id="KW-1185">Reference proteome</keyword>
<feature type="domain" description="AB hydrolase-1" evidence="1">
    <location>
        <begin position="40"/>
        <end position="175"/>
    </location>
</feature>
<organism evidence="2 3">
    <name type="scientific">Cladobotryum mycophilum</name>
    <dbReference type="NCBI Taxonomy" id="491253"/>
    <lineage>
        <taxon>Eukaryota</taxon>
        <taxon>Fungi</taxon>
        <taxon>Dikarya</taxon>
        <taxon>Ascomycota</taxon>
        <taxon>Pezizomycotina</taxon>
        <taxon>Sordariomycetes</taxon>
        <taxon>Hypocreomycetidae</taxon>
        <taxon>Hypocreales</taxon>
        <taxon>Hypocreaceae</taxon>
        <taxon>Cladobotryum</taxon>
    </lineage>
</organism>
<gene>
    <name evidence="2" type="ORF">PT974_05549</name>
</gene>
<sequence>MSTTTLQAPNLGVTHERLRLEVDGTSVELALFRKVGDSTPILFLHGWGSSKEDYVDIRLYPAFGEQPFIAYDAPGCGETWCEDLSKVNIAFLVKTAQAVLHHFQILEFHVVGHSMGGLTALELAHSNPKAIRSFVNIKGNLAPEDCFISRQIFNDQSEDMDEFLNGFISRCRQSPFYSTALYATSIRQRVQAGAIKGIFESMVHLSDNGDLLSKFLSFEFPRTFMFGEQNARLSYLPTLKAAGVELAEIPSSGHFPMYSNPVAMWSIIQVFIHRANSLQPTRRQ</sequence>
<dbReference type="InterPro" id="IPR029058">
    <property type="entry name" value="AB_hydrolase_fold"/>
</dbReference>
<evidence type="ECO:0000313" key="3">
    <source>
        <dbReference type="Proteomes" id="UP001338125"/>
    </source>
</evidence>
<dbReference type="PANTHER" id="PTHR43798">
    <property type="entry name" value="MONOACYLGLYCEROL LIPASE"/>
    <property type="match status" value="1"/>
</dbReference>
<dbReference type="SUPFAM" id="SSF53474">
    <property type="entry name" value="alpha/beta-Hydrolases"/>
    <property type="match status" value="1"/>
</dbReference>
<dbReference type="InterPro" id="IPR000073">
    <property type="entry name" value="AB_hydrolase_1"/>
</dbReference>
<dbReference type="Pfam" id="PF00561">
    <property type="entry name" value="Abhydrolase_1"/>
    <property type="match status" value="1"/>
</dbReference>
<dbReference type="InterPro" id="IPR050266">
    <property type="entry name" value="AB_hydrolase_sf"/>
</dbReference>
<name>A0ABR0SJD4_9HYPO</name>
<proteinExistence type="predicted"/>
<dbReference type="EMBL" id="JAVFKD010000012">
    <property type="protein sequence ID" value="KAK5992149.1"/>
    <property type="molecule type" value="Genomic_DNA"/>
</dbReference>
<dbReference type="PANTHER" id="PTHR43798:SF33">
    <property type="entry name" value="HYDROLASE, PUTATIVE (AFU_ORTHOLOGUE AFUA_2G14860)-RELATED"/>
    <property type="match status" value="1"/>
</dbReference>
<evidence type="ECO:0000313" key="2">
    <source>
        <dbReference type="EMBL" id="KAK5992149.1"/>
    </source>
</evidence>
<accession>A0ABR0SJD4</accession>
<dbReference type="Proteomes" id="UP001338125">
    <property type="component" value="Unassembled WGS sequence"/>
</dbReference>
<comment type="caution">
    <text evidence="2">The sequence shown here is derived from an EMBL/GenBank/DDBJ whole genome shotgun (WGS) entry which is preliminary data.</text>
</comment>
<evidence type="ECO:0000259" key="1">
    <source>
        <dbReference type="Pfam" id="PF00561"/>
    </source>
</evidence>
<dbReference type="Gene3D" id="3.40.50.1820">
    <property type="entry name" value="alpha/beta hydrolase"/>
    <property type="match status" value="1"/>
</dbReference>
<protein>
    <recommendedName>
        <fullName evidence="1">AB hydrolase-1 domain-containing protein</fullName>
    </recommendedName>
</protein>
<reference evidence="2 3" key="1">
    <citation type="submission" date="2024-01" db="EMBL/GenBank/DDBJ databases">
        <title>Complete genome of Cladobotryum mycophilum ATHUM6906.</title>
        <authorList>
            <person name="Christinaki A.C."/>
            <person name="Myridakis A.I."/>
            <person name="Kouvelis V.N."/>
        </authorList>
    </citation>
    <scope>NUCLEOTIDE SEQUENCE [LARGE SCALE GENOMIC DNA]</scope>
    <source>
        <strain evidence="2 3">ATHUM6906</strain>
    </source>
</reference>